<dbReference type="PANTHER" id="PTHR10130">
    <property type="entry name" value="PEROXISOMAL TARGETING SIGNAL 1 RECEPTOR PEX5"/>
    <property type="match status" value="1"/>
</dbReference>
<dbReference type="PANTHER" id="PTHR10130:SF0">
    <property type="entry name" value="GH08708P"/>
    <property type="match status" value="1"/>
</dbReference>
<dbReference type="GO" id="GO:0005052">
    <property type="term" value="F:peroxisome matrix targeting signal-1 binding"/>
    <property type="evidence" value="ECO:0007669"/>
    <property type="project" value="TreeGrafter"/>
</dbReference>
<dbReference type="InterPro" id="IPR019734">
    <property type="entry name" value="TPR_rpt"/>
</dbReference>
<evidence type="ECO:0000256" key="7">
    <source>
        <dbReference type="ARBA" id="ARBA00023140"/>
    </source>
</evidence>
<dbReference type="AlphaFoldDB" id="A0A166NJ44"/>
<evidence type="ECO:0000256" key="4">
    <source>
        <dbReference type="ARBA" id="ARBA00022490"/>
    </source>
</evidence>
<dbReference type="Pfam" id="PF13432">
    <property type="entry name" value="TPR_16"/>
    <property type="match status" value="1"/>
</dbReference>
<comment type="subcellular location">
    <subcellularLocation>
        <location evidence="2">Cytoplasm</location>
    </subcellularLocation>
    <subcellularLocation>
        <location evidence="1">Peroxisome</location>
    </subcellularLocation>
</comment>
<name>A0A166NJ44_EXIGL</name>
<dbReference type="Proteomes" id="UP000077266">
    <property type="component" value="Unassembled WGS sequence"/>
</dbReference>
<evidence type="ECO:0000256" key="2">
    <source>
        <dbReference type="ARBA" id="ARBA00004496"/>
    </source>
</evidence>
<dbReference type="SUPFAM" id="SSF48452">
    <property type="entry name" value="TPR-like"/>
    <property type="match status" value="1"/>
</dbReference>
<dbReference type="GO" id="GO:0005829">
    <property type="term" value="C:cytosol"/>
    <property type="evidence" value="ECO:0007669"/>
    <property type="project" value="TreeGrafter"/>
</dbReference>
<evidence type="ECO:0000313" key="10">
    <source>
        <dbReference type="EMBL" id="KZV79216.1"/>
    </source>
</evidence>
<dbReference type="SMART" id="SM00028">
    <property type="entry name" value="TPR"/>
    <property type="match status" value="5"/>
</dbReference>
<dbReference type="InterPro" id="IPR011990">
    <property type="entry name" value="TPR-like_helical_dom_sf"/>
</dbReference>
<evidence type="ECO:0000256" key="6">
    <source>
        <dbReference type="ARBA" id="ARBA00022803"/>
    </source>
</evidence>
<dbReference type="PROSITE" id="PS50293">
    <property type="entry name" value="TPR_REGION"/>
    <property type="match status" value="1"/>
</dbReference>
<keyword evidence="11" id="KW-1185">Reference proteome</keyword>
<protein>
    <submittedName>
        <fullName evidence="10">TPR-like protein</fullName>
    </submittedName>
</protein>
<organism evidence="10 11">
    <name type="scientific">Exidia glandulosa HHB12029</name>
    <dbReference type="NCBI Taxonomy" id="1314781"/>
    <lineage>
        <taxon>Eukaryota</taxon>
        <taxon>Fungi</taxon>
        <taxon>Dikarya</taxon>
        <taxon>Basidiomycota</taxon>
        <taxon>Agaricomycotina</taxon>
        <taxon>Agaricomycetes</taxon>
        <taxon>Auriculariales</taxon>
        <taxon>Exidiaceae</taxon>
        <taxon>Exidia</taxon>
    </lineage>
</organism>
<accession>A0A166NJ44</accession>
<keyword evidence="6 8" id="KW-0802">TPR repeat</keyword>
<proteinExistence type="inferred from homology"/>
<dbReference type="OrthoDB" id="10006023at2759"/>
<dbReference type="InParanoid" id="A0A166NJ44"/>
<feature type="region of interest" description="Disordered" evidence="9">
    <location>
        <begin position="34"/>
        <end position="83"/>
    </location>
</feature>
<sequence>MSLQALVNGADCGPSNALQGLSKQFERDRGVQQDLFGSGRAGSSRDTFRTQPAALSPEQAQEAARFFDERSASRGAAHAPPQPFDVHALRDALASAAGPATLHSPPPAAAIRSQPLAIQAPSANWATDFLSAGPSAAPVRGALRSEHQLQPQPQPFAGVSAVPQRPYIHSQFQQRVLSPPLQFAARPGPDKGKARADADLWEREFQTLVNGQQPQQRSQACETFNPEGAVDADDLSRTAGLLLDAVQGDASEKFKKSEFLGFMRQLRDRELVVDGDAVVERSQAQAQTPSAGVIGGTTIASHAHVMSEFAGAEGVGDAAWRTATAGSATPRFAAGTAAASNSTTTTHTGLTDARAATESEVRQELQGEEQSEVDRYFAQENAEYTRYWSDAAREQATAPQRSWRDPLSAQWDQLQHDWEMLEATATGIRPVSAYSFQADNPYLHGETSRAATRHHELHLPSDFQAANYASVLEKEAMVQREPRNAEAWYELGVRQQESEREHKAIQALSRAVEIEPDLLPAWMALAVSHSNEGRRDEAYNAIEEWVRRRGAPLVQPLKSEERHERLVDALIGIVRTGPADRVDADVQIALAVLFHTTEDYAKALDCFKTALAVRPEDALLYNRVGATLANSGRSEEALAYYDRALQLAPAYVRAEFNTGIAMINMGRLEDGARHLLDALALQETDGTRHDALGEPAAVTSGQMWDLLKSCVIRMNRMDLASFCDKHDLEGFRASFGPGDPMSV</sequence>
<comment type="similarity">
    <text evidence="3">Belongs to the peroxisomal targeting signal receptor family.</text>
</comment>
<dbReference type="GO" id="GO:0016560">
    <property type="term" value="P:protein import into peroxisome matrix, docking"/>
    <property type="evidence" value="ECO:0007669"/>
    <property type="project" value="TreeGrafter"/>
</dbReference>
<evidence type="ECO:0000256" key="1">
    <source>
        <dbReference type="ARBA" id="ARBA00004275"/>
    </source>
</evidence>
<dbReference type="PROSITE" id="PS50005">
    <property type="entry name" value="TPR"/>
    <property type="match status" value="3"/>
</dbReference>
<feature type="repeat" description="TPR" evidence="8">
    <location>
        <begin position="485"/>
        <end position="518"/>
    </location>
</feature>
<gene>
    <name evidence="10" type="ORF">EXIGLDRAFT_735449</name>
</gene>
<evidence type="ECO:0000256" key="9">
    <source>
        <dbReference type="SAM" id="MobiDB-lite"/>
    </source>
</evidence>
<evidence type="ECO:0000313" key="11">
    <source>
        <dbReference type="Proteomes" id="UP000077266"/>
    </source>
</evidence>
<dbReference type="STRING" id="1314781.A0A166NJ44"/>
<keyword evidence="4" id="KW-0963">Cytoplasm</keyword>
<keyword evidence="5" id="KW-0677">Repeat</keyword>
<feature type="repeat" description="TPR" evidence="8">
    <location>
        <begin position="618"/>
        <end position="651"/>
    </location>
</feature>
<keyword evidence="7" id="KW-0576">Peroxisome</keyword>
<dbReference type="GO" id="GO:0005778">
    <property type="term" value="C:peroxisomal membrane"/>
    <property type="evidence" value="ECO:0007669"/>
    <property type="project" value="TreeGrafter"/>
</dbReference>
<evidence type="ECO:0000256" key="3">
    <source>
        <dbReference type="ARBA" id="ARBA00005348"/>
    </source>
</evidence>
<dbReference type="Gene3D" id="1.25.40.10">
    <property type="entry name" value="Tetratricopeptide repeat domain"/>
    <property type="match status" value="1"/>
</dbReference>
<reference evidence="10 11" key="1">
    <citation type="journal article" date="2016" name="Mol. Biol. Evol.">
        <title>Comparative Genomics of Early-Diverging Mushroom-Forming Fungi Provides Insights into the Origins of Lignocellulose Decay Capabilities.</title>
        <authorList>
            <person name="Nagy L.G."/>
            <person name="Riley R."/>
            <person name="Tritt A."/>
            <person name="Adam C."/>
            <person name="Daum C."/>
            <person name="Floudas D."/>
            <person name="Sun H."/>
            <person name="Yadav J.S."/>
            <person name="Pangilinan J."/>
            <person name="Larsson K.H."/>
            <person name="Matsuura K."/>
            <person name="Barry K."/>
            <person name="Labutti K."/>
            <person name="Kuo R."/>
            <person name="Ohm R.A."/>
            <person name="Bhattacharya S.S."/>
            <person name="Shirouzu T."/>
            <person name="Yoshinaga Y."/>
            <person name="Martin F.M."/>
            <person name="Grigoriev I.V."/>
            <person name="Hibbett D.S."/>
        </authorList>
    </citation>
    <scope>NUCLEOTIDE SEQUENCE [LARGE SCALE GENOMIC DNA]</scope>
    <source>
        <strain evidence="10 11">HHB12029</strain>
    </source>
</reference>
<evidence type="ECO:0000256" key="8">
    <source>
        <dbReference type="PROSITE-ProRule" id="PRU00339"/>
    </source>
</evidence>
<feature type="repeat" description="TPR" evidence="8">
    <location>
        <begin position="584"/>
        <end position="617"/>
    </location>
</feature>
<evidence type="ECO:0000256" key="5">
    <source>
        <dbReference type="ARBA" id="ARBA00022737"/>
    </source>
</evidence>
<dbReference type="Pfam" id="PF13181">
    <property type="entry name" value="TPR_8"/>
    <property type="match status" value="1"/>
</dbReference>
<dbReference type="InterPro" id="IPR024111">
    <property type="entry name" value="PEX5/PEX5L"/>
</dbReference>
<dbReference type="EMBL" id="KV426657">
    <property type="protein sequence ID" value="KZV79216.1"/>
    <property type="molecule type" value="Genomic_DNA"/>
</dbReference>